<dbReference type="InterPro" id="IPR036534">
    <property type="entry name" value="GAR_dom_sf"/>
</dbReference>
<dbReference type="Gene3D" id="3.30.920.20">
    <property type="entry name" value="Gas2-like domain"/>
    <property type="match status" value="1"/>
</dbReference>
<dbReference type="Gene3D" id="1.10.418.10">
    <property type="entry name" value="Calponin-like domain"/>
    <property type="match status" value="1"/>
</dbReference>
<feature type="compositionally biased region" description="Low complexity" evidence="5">
    <location>
        <begin position="483"/>
        <end position="520"/>
    </location>
</feature>
<evidence type="ECO:0000256" key="3">
    <source>
        <dbReference type="ARBA" id="ARBA00023212"/>
    </source>
</evidence>
<name>A0A267H1F2_9PLAT</name>
<feature type="region of interest" description="Disordered" evidence="5">
    <location>
        <begin position="325"/>
        <end position="366"/>
    </location>
</feature>
<feature type="compositionally biased region" description="Low complexity" evidence="5">
    <location>
        <begin position="71"/>
        <end position="84"/>
    </location>
</feature>
<dbReference type="GO" id="GO:0051015">
    <property type="term" value="F:actin filament binding"/>
    <property type="evidence" value="ECO:0007669"/>
    <property type="project" value="TreeGrafter"/>
</dbReference>
<dbReference type="InterPro" id="IPR036872">
    <property type="entry name" value="CH_dom_sf"/>
</dbReference>
<evidence type="ECO:0000313" key="9">
    <source>
        <dbReference type="Proteomes" id="UP000215902"/>
    </source>
</evidence>
<feature type="region of interest" description="Disordered" evidence="5">
    <location>
        <begin position="64"/>
        <end position="84"/>
    </location>
</feature>
<dbReference type="PANTHER" id="PTHR46756">
    <property type="entry name" value="TRANSGELIN"/>
    <property type="match status" value="1"/>
</dbReference>
<dbReference type="GO" id="GO:0005737">
    <property type="term" value="C:cytoplasm"/>
    <property type="evidence" value="ECO:0007669"/>
    <property type="project" value="TreeGrafter"/>
</dbReference>
<dbReference type="GO" id="GO:0008093">
    <property type="term" value="F:cytoskeletal anchor activity"/>
    <property type="evidence" value="ECO:0007669"/>
    <property type="project" value="TreeGrafter"/>
</dbReference>
<evidence type="ECO:0000256" key="4">
    <source>
        <dbReference type="ARBA" id="ARBA00038441"/>
    </source>
</evidence>
<reference evidence="8 9" key="1">
    <citation type="submission" date="2017-06" db="EMBL/GenBank/DDBJ databases">
        <title>A platform for efficient transgenesis in Macrostomum lignano, a flatworm model organism for stem cell research.</title>
        <authorList>
            <person name="Berezikov E."/>
        </authorList>
    </citation>
    <scope>NUCLEOTIDE SEQUENCE [LARGE SCALE GENOMIC DNA]</scope>
    <source>
        <strain evidence="8">DV1</strain>
        <tissue evidence="8">Whole organism</tissue>
    </source>
</reference>
<proteinExistence type="inferred from homology"/>
<dbReference type="AlphaFoldDB" id="A0A267H1F2"/>
<feature type="compositionally biased region" description="Low complexity" evidence="5">
    <location>
        <begin position="535"/>
        <end position="562"/>
    </location>
</feature>
<evidence type="ECO:0000259" key="6">
    <source>
        <dbReference type="PROSITE" id="PS50021"/>
    </source>
</evidence>
<dbReference type="PROSITE" id="PS50021">
    <property type="entry name" value="CH"/>
    <property type="match status" value="1"/>
</dbReference>
<dbReference type="Pfam" id="PF02187">
    <property type="entry name" value="GAS2"/>
    <property type="match status" value="1"/>
</dbReference>
<dbReference type="GO" id="GO:0008017">
    <property type="term" value="F:microtubule binding"/>
    <property type="evidence" value="ECO:0007669"/>
    <property type="project" value="InterPro"/>
</dbReference>
<feature type="domain" description="GAR" evidence="7">
    <location>
        <begin position="378"/>
        <end position="450"/>
    </location>
</feature>
<dbReference type="PROSITE" id="PS51460">
    <property type="entry name" value="GAR"/>
    <property type="match status" value="1"/>
</dbReference>
<dbReference type="SUPFAM" id="SSF143575">
    <property type="entry name" value="GAS2 domain-like"/>
    <property type="match status" value="1"/>
</dbReference>
<dbReference type="GO" id="GO:1904825">
    <property type="term" value="P:protein localization to microtubule plus-end"/>
    <property type="evidence" value="ECO:0007669"/>
    <property type="project" value="TreeGrafter"/>
</dbReference>
<comment type="similarity">
    <text evidence="4">Belongs to the GAS2 family.</text>
</comment>
<feature type="compositionally biased region" description="Gly residues" evidence="5">
    <location>
        <begin position="132"/>
        <end position="141"/>
    </location>
</feature>
<dbReference type="SMART" id="SM00033">
    <property type="entry name" value="CH"/>
    <property type="match status" value="1"/>
</dbReference>
<dbReference type="GO" id="GO:0005884">
    <property type="term" value="C:actin filament"/>
    <property type="evidence" value="ECO:0007669"/>
    <property type="project" value="TreeGrafter"/>
</dbReference>
<dbReference type="GO" id="GO:0031110">
    <property type="term" value="P:regulation of microtubule polymerization or depolymerization"/>
    <property type="evidence" value="ECO:0007669"/>
    <property type="project" value="TreeGrafter"/>
</dbReference>
<protein>
    <recommendedName>
        <fullName evidence="10">GAR domain-containing protein</fullName>
    </recommendedName>
</protein>
<feature type="compositionally biased region" description="Low complexity" evidence="5">
    <location>
        <begin position="576"/>
        <end position="612"/>
    </location>
</feature>
<feature type="region of interest" description="Disordered" evidence="5">
    <location>
        <begin position="110"/>
        <end position="141"/>
    </location>
</feature>
<evidence type="ECO:0000259" key="7">
    <source>
        <dbReference type="PROSITE" id="PS51460"/>
    </source>
</evidence>
<sequence length="612" mass="66347">MHNRTEAVNSQAYCLAQSPASPSASSASYYHRLYANFLFNSMTSMRRNSAIPTGTQSLHRRFSLRERGERQSQSSSPAGGAANQSTTLLRTATLTAAAATASSQLQLGEMNSSSAASARRPSVSSTTSTGDSGLGRGGGGGLQQYRSRHDYLYAMTEDLADWLNFLYDRDITVESFFDELANGALLCIHAGQLQLAAEEYFSSQQAQQQQRQKLLRLPPSAPRYRLEAKAGTFQARDNIANFISWCRSLGLPDCLLFETEDLANRKNTRHVILCLLEVARAGATFGVEVPELVRFEREIDEQELSCSSSSSSSCTSNDSGLASAASPAVSAAKPNASSSARPASKQQSSSSSRRGTEAPAAATALPAFKRKKPTRWQCDLKSLDELVRELINECTCEQTFPMKRLDEGKYLFGDAQMLIFVRVLRNHVMVRVGGGWDSLEHLLMKHDPCRSAGNSSRSGVPINHQEERHRRQQQQKQTEDKTAAPASSTAAPASSTAAPASSTAAPASSTAAPASITSKAPEADGQKKDEKFVRPSQPAPKKASSAQQQQKRQQPPLQQKSPMSAIDAHRRNSLQPRRAPSPVSSPSASPLTTRRQPQQQRPAASSSRLSKK</sequence>
<organism evidence="8 9">
    <name type="scientific">Macrostomum lignano</name>
    <dbReference type="NCBI Taxonomy" id="282301"/>
    <lineage>
        <taxon>Eukaryota</taxon>
        <taxon>Metazoa</taxon>
        <taxon>Spiralia</taxon>
        <taxon>Lophotrochozoa</taxon>
        <taxon>Platyhelminthes</taxon>
        <taxon>Rhabditophora</taxon>
        <taxon>Macrostomorpha</taxon>
        <taxon>Macrostomida</taxon>
        <taxon>Macrostomidae</taxon>
        <taxon>Macrostomum</taxon>
    </lineage>
</organism>
<feature type="compositionally biased region" description="Basic and acidic residues" evidence="5">
    <location>
        <begin position="521"/>
        <end position="533"/>
    </location>
</feature>
<comment type="caution">
    <text evidence="8">The sequence shown here is derived from an EMBL/GenBank/DDBJ whole genome shotgun (WGS) entry which is preliminary data.</text>
</comment>
<dbReference type="InterPro" id="IPR001715">
    <property type="entry name" value="CH_dom"/>
</dbReference>
<comment type="subcellular location">
    <subcellularLocation>
        <location evidence="1">Cytoplasm</location>
        <location evidence="1">Cytoskeleton</location>
    </subcellularLocation>
</comment>
<gene>
    <name evidence="8" type="ORF">BOX15_Mlig017220g1</name>
</gene>
<evidence type="ECO:0000256" key="1">
    <source>
        <dbReference type="ARBA" id="ARBA00004245"/>
    </source>
</evidence>
<keyword evidence="2" id="KW-0963">Cytoplasm</keyword>
<dbReference type="STRING" id="282301.A0A267H1F2"/>
<dbReference type="Proteomes" id="UP000215902">
    <property type="component" value="Unassembled WGS sequence"/>
</dbReference>
<evidence type="ECO:0008006" key="10">
    <source>
        <dbReference type="Google" id="ProtNLM"/>
    </source>
</evidence>
<dbReference type="GO" id="GO:0035371">
    <property type="term" value="C:microtubule plus-end"/>
    <property type="evidence" value="ECO:0007669"/>
    <property type="project" value="TreeGrafter"/>
</dbReference>
<dbReference type="GO" id="GO:0001725">
    <property type="term" value="C:stress fiber"/>
    <property type="evidence" value="ECO:0007669"/>
    <property type="project" value="TreeGrafter"/>
</dbReference>
<dbReference type="GO" id="GO:0001578">
    <property type="term" value="P:microtubule bundle formation"/>
    <property type="evidence" value="ECO:0007669"/>
    <property type="project" value="TreeGrafter"/>
</dbReference>
<dbReference type="EMBL" id="NIVC01000085">
    <property type="protein sequence ID" value="PAA91514.1"/>
    <property type="molecule type" value="Genomic_DNA"/>
</dbReference>
<evidence type="ECO:0000313" key="8">
    <source>
        <dbReference type="EMBL" id="PAA91514.1"/>
    </source>
</evidence>
<evidence type="ECO:0000256" key="5">
    <source>
        <dbReference type="SAM" id="MobiDB-lite"/>
    </source>
</evidence>
<feature type="region of interest" description="Disordered" evidence="5">
    <location>
        <begin position="449"/>
        <end position="612"/>
    </location>
</feature>
<accession>A0A267H1F2</accession>
<dbReference type="SUPFAM" id="SSF47576">
    <property type="entry name" value="Calponin-homology domain, CH-domain"/>
    <property type="match status" value="1"/>
</dbReference>
<keyword evidence="9" id="KW-1185">Reference proteome</keyword>
<dbReference type="OrthoDB" id="206130at2759"/>
<keyword evidence="3" id="KW-0206">Cytoskeleton</keyword>
<dbReference type="Pfam" id="PF00307">
    <property type="entry name" value="CH"/>
    <property type="match status" value="1"/>
</dbReference>
<feature type="domain" description="Calponin-homology (CH)" evidence="6">
    <location>
        <begin position="153"/>
        <end position="283"/>
    </location>
</feature>
<dbReference type="PANTHER" id="PTHR46756:SF18">
    <property type="entry name" value="GAS2-LIKE PROTEIN PICKLED EGGS"/>
    <property type="match status" value="1"/>
</dbReference>
<evidence type="ECO:0000256" key="2">
    <source>
        <dbReference type="ARBA" id="ARBA00022490"/>
    </source>
</evidence>
<dbReference type="SMART" id="SM00243">
    <property type="entry name" value="GAS2"/>
    <property type="match status" value="1"/>
</dbReference>
<dbReference type="GO" id="GO:0051764">
    <property type="term" value="P:actin crosslink formation"/>
    <property type="evidence" value="ECO:0007669"/>
    <property type="project" value="TreeGrafter"/>
</dbReference>
<dbReference type="InterPro" id="IPR003108">
    <property type="entry name" value="GAR_dom"/>
</dbReference>
<feature type="compositionally biased region" description="Low complexity" evidence="5">
    <location>
        <begin position="110"/>
        <end position="131"/>
    </location>
</feature>